<evidence type="ECO:0000256" key="5">
    <source>
        <dbReference type="ARBA" id="ARBA00022827"/>
    </source>
</evidence>
<dbReference type="PROSITE" id="PS51387">
    <property type="entry name" value="FAD_PCMH"/>
    <property type="match status" value="1"/>
</dbReference>
<evidence type="ECO:0000256" key="3">
    <source>
        <dbReference type="ARBA" id="ARBA00022630"/>
    </source>
</evidence>
<dbReference type="STRING" id="157652.A0A371GFM5"/>
<dbReference type="PROSITE" id="PS00862">
    <property type="entry name" value="OX2_COVAL_FAD"/>
    <property type="match status" value="1"/>
</dbReference>
<evidence type="ECO:0000256" key="4">
    <source>
        <dbReference type="ARBA" id="ARBA00022729"/>
    </source>
</evidence>
<dbReference type="EMBL" id="QJKJ01005692">
    <property type="protein sequence ID" value="RDX89372.1"/>
    <property type="molecule type" value="Genomic_DNA"/>
</dbReference>
<dbReference type="Pfam" id="PF08031">
    <property type="entry name" value="BBE"/>
    <property type="match status" value="1"/>
</dbReference>
<dbReference type="SUPFAM" id="SSF56176">
    <property type="entry name" value="FAD-binding/transporter-associated domain-like"/>
    <property type="match status" value="1"/>
</dbReference>
<dbReference type="InterPro" id="IPR016166">
    <property type="entry name" value="FAD-bd_PCMH"/>
</dbReference>
<dbReference type="Gene3D" id="3.30.43.10">
    <property type="entry name" value="Uridine Diphospho-n-acetylenolpyruvylglucosamine Reductase, domain 2"/>
    <property type="match status" value="1"/>
</dbReference>
<organism evidence="10 11">
    <name type="scientific">Mucuna pruriens</name>
    <name type="common">Velvet bean</name>
    <name type="synonym">Dolichos pruriens</name>
    <dbReference type="NCBI Taxonomy" id="157652"/>
    <lineage>
        <taxon>Eukaryota</taxon>
        <taxon>Viridiplantae</taxon>
        <taxon>Streptophyta</taxon>
        <taxon>Embryophyta</taxon>
        <taxon>Tracheophyta</taxon>
        <taxon>Spermatophyta</taxon>
        <taxon>Magnoliopsida</taxon>
        <taxon>eudicotyledons</taxon>
        <taxon>Gunneridae</taxon>
        <taxon>Pentapetalae</taxon>
        <taxon>rosids</taxon>
        <taxon>fabids</taxon>
        <taxon>Fabales</taxon>
        <taxon>Fabaceae</taxon>
        <taxon>Papilionoideae</taxon>
        <taxon>50 kb inversion clade</taxon>
        <taxon>NPAAA clade</taxon>
        <taxon>indigoferoid/millettioid clade</taxon>
        <taxon>Phaseoleae</taxon>
        <taxon>Mucuna</taxon>
    </lineage>
</organism>
<dbReference type="AlphaFoldDB" id="A0A371GFM5"/>
<sequence>MNMSSPHLAAVFLILLSISCAASTLVEKKFKECLLTQLDGNSESIEKIIFTPPSSQYPQVLDSLEQNPRWVNSSRKPLLILTPFHESEIQAAIICSKELGLQLRVRSGGHDYEGLSYLSEVPFVMVDLINIRSIEINLADETAWVQAGASLGELYYKISKASKVHGFPAGTCPSIGIGGHVSGGGQGTLTRKYGVAADHVVDAYLIDVNGKIHDRKSMGEDVFWAIRGGSATSFGVILAWKISLVRVPPIVTAFNIQRTLEEGATELIHRWQYIAPKLHEDIFIRVLAQNSGGKPKTFQATFNSLFLGGIDKLIPLMNESFPELGLQAKDCTEMTWIQSVMFIAGFNIEDPLELLLNRTTTFKSPFKAKSDFVKEPIPKSGLEGAWKMLLEEETFAILILEPYGGIMNEISESEIPFPHRKGNLYNIQYLVKWDVNSDEASNRHLRWAKMVYSYMTPYVSKSPRAAYFNYKDLDLGQNNHDNTSYSKASVWGEKYFKGNFRKLAQIKTRFDPQNFFRNEQSIPLLNSYHTQPGMICCFCKHFKGRRCKFKMDMMYFQNGCGLV</sequence>
<comment type="cofactor">
    <cofactor evidence="1">
        <name>FAD</name>
        <dbReference type="ChEBI" id="CHEBI:57692"/>
    </cofactor>
</comment>
<dbReference type="InterPro" id="IPR006093">
    <property type="entry name" value="Oxy_OxRdtase_FAD_BS"/>
</dbReference>
<name>A0A371GFM5_MUCPR</name>
<dbReference type="Pfam" id="PF01565">
    <property type="entry name" value="FAD_binding_4"/>
    <property type="match status" value="1"/>
</dbReference>
<feature type="non-terminal residue" evidence="10">
    <location>
        <position position="1"/>
    </location>
</feature>
<evidence type="ECO:0000256" key="6">
    <source>
        <dbReference type="ARBA" id="ARBA00023002"/>
    </source>
</evidence>
<evidence type="ECO:0000256" key="7">
    <source>
        <dbReference type="ARBA" id="ARBA00023180"/>
    </source>
</evidence>
<feature type="chain" id="PRO_5016945226" evidence="8">
    <location>
        <begin position="22"/>
        <end position="563"/>
    </location>
</feature>
<keyword evidence="7" id="KW-0325">Glycoprotein</keyword>
<evidence type="ECO:0000259" key="9">
    <source>
        <dbReference type="PROSITE" id="PS51387"/>
    </source>
</evidence>
<keyword evidence="6" id="KW-0560">Oxidoreductase</keyword>
<dbReference type="Gene3D" id="3.40.462.20">
    <property type="match status" value="1"/>
</dbReference>
<dbReference type="PANTHER" id="PTHR32448">
    <property type="entry name" value="OS08G0158400 PROTEIN"/>
    <property type="match status" value="1"/>
</dbReference>
<proteinExistence type="inferred from homology"/>
<evidence type="ECO:0000313" key="10">
    <source>
        <dbReference type="EMBL" id="RDX89372.1"/>
    </source>
</evidence>
<keyword evidence="4 8" id="KW-0732">Signal</keyword>
<dbReference type="InterPro" id="IPR016167">
    <property type="entry name" value="FAD-bd_PCMH_sub1"/>
</dbReference>
<dbReference type="Proteomes" id="UP000257109">
    <property type="component" value="Unassembled WGS sequence"/>
</dbReference>
<comment type="caution">
    <text evidence="10">The sequence shown here is derived from an EMBL/GenBank/DDBJ whole genome shotgun (WGS) entry which is preliminary data.</text>
</comment>
<keyword evidence="5" id="KW-0274">FAD</keyword>
<evidence type="ECO:0000256" key="1">
    <source>
        <dbReference type="ARBA" id="ARBA00001974"/>
    </source>
</evidence>
<gene>
    <name evidence="10" type="primary">FAD-OXR</name>
    <name evidence="10" type="ORF">CR513_28909</name>
</gene>
<feature type="domain" description="FAD-binding PCMH-type" evidence="9">
    <location>
        <begin position="73"/>
        <end position="247"/>
    </location>
</feature>
<dbReference type="GO" id="GO:0016491">
    <property type="term" value="F:oxidoreductase activity"/>
    <property type="evidence" value="ECO:0007669"/>
    <property type="project" value="UniProtKB-KW"/>
</dbReference>
<dbReference type="InterPro" id="IPR016169">
    <property type="entry name" value="FAD-bd_PCMH_sub2"/>
</dbReference>
<dbReference type="InterPro" id="IPR036318">
    <property type="entry name" value="FAD-bd_PCMH-like_sf"/>
</dbReference>
<dbReference type="Gene3D" id="3.30.465.10">
    <property type="match status" value="1"/>
</dbReference>
<protein>
    <submittedName>
        <fullName evidence="10">Berberine bridge enzyme-like 22</fullName>
    </submittedName>
</protein>
<feature type="signal peptide" evidence="8">
    <location>
        <begin position="1"/>
        <end position="21"/>
    </location>
</feature>
<dbReference type="InterPro" id="IPR006094">
    <property type="entry name" value="Oxid_FAD_bind_N"/>
</dbReference>
<evidence type="ECO:0000256" key="8">
    <source>
        <dbReference type="SAM" id="SignalP"/>
    </source>
</evidence>
<accession>A0A371GFM5</accession>
<dbReference type="InterPro" id="IPR012951">
    <property type="entry name" value="BBE"/>
</dbReference>
<evidence type="ECO:0000256" key="2">
    <source>
        <dbReference type="ARBA" id="ARBA00005466"/>
    </source>
</evidence>
<keyword evidence="3" id="KW-0285">Flavoprotein</keyword>
<comment type="similarity">
    <text evidence="2">Belongs to the oxygen-dependent FAD-linked oxidoreductase family.</text>
</comment>
<dbReference type="GO" id="GO:0071949">
    <property type="term" value="F:FAD binding"/>
    <property type="evidence" value="ECO:0007669"/>
    <property type="project" value="InterPro"/>
</dbReference>
<keyword evidence="11" id="KW-1185">Reference proteome</keyword>
<dbReference type="OrthoDB" id="407275at2759"/>
<reference evidence="10" key="1">
    <citation type="submission" date="2018-05" db="EMBL/GenBank/DDBJ databases">
        <title>Draft genome of Mucuna pruriens seed.</title>
        <authorList>
            <person name="Nnadi N.E."/>
            <person name="Vos R."/>
            <person name="Hasami M.H."/>
            <person name="Devisetty U.K."/>
            <person name="Aguiy J.C."/>
        </authorList>
    </citation>
    <scope>NUCLEOTIDE SEQUENCE [LARGE SCALE GENOMIC DNA]</scope>
    <source>
        <strain evidence="10">JCA_2017</strain>
    </source>
</reference>
<evidence type="ECO:0000313" key="11">
    <source>
        <dbReference type="Proteomes" id="UP000257109"/>
    </source>
</evidence>